<dbReference type="Proteomes" id="UP000320593">
    <property type="component" value="Unassembled WGS sequence"/>
</dbReference>
<dbReference type="AlphaFoldDB" id="A0A562T191"/>
<sequence>MCRGIYQVVSGRQTDSIRAFTVYVPICDVFPKVTCKNYFDTRGAMQNTAGLIVCQPLRQTNQSEFIKNKLVAVHGCILQNPVTVQPDNPEFPETLTGRNLRNNVSIQR</sequence>
<organism evidence="2 3">
    <name type="scientific">Roseibium hamelinense</name>
    <dbReference type="NCBI Taxonomy" id="150831"/>
    <lineage>
        <taxon>Bacteria</taxon>
        <taxon>Pseudomonadati</taxon>
        <taxon>Pseudomonadota</taxon>
        <taxon>Alphaproteobacteria</taxon>
        <taxon>Hyphomicrobiales</taxon>
        <taxon>Stappiaceae</taxon>
        <taxon>Roseibium</taxon>
    </lineage>
</organism>
<feature type="region of interest" description="Disordered" evidence="1">
    <location>
        <begin position="88"/>
        <end position="108"/>
    </location>
</feature>
<proteinExistence type="predicted"/>
<keyword evidence="3" id="KW-1185">Reference proteome</keyword>
<reference evidence="2 3" key="1">
    <citation type="submission" date="2019-07" db="EMBL/GenBank/DDBJ databases">
        <title>Genomic Encyclopedia of Archaeal and Bacterial Type Strains, Phase II (KMG-II): from individual species to whole genera.</title>
        <authorList>
            <person name="Goeker M."/>
        </authorList>
    </citation>
    <scope>NUCLEOTIDE SEQUENCE [LARGE SCALE GENOMIC DNA]</scope>
    <source>
        <strain evidence="2 3">ATCC BAA-252</strain>
    </source>
</reference>
<gene>
    <name evidence="2" type="ORF">JM93_02523</name>
</gene>
<protein>
    <submittedName>
        <fullName evidence="2">Uncharacterized protein</fullName>
    </submittedName>
</protein>
<name>A0A562T191_9HYPH</name>
<dbReference type="EMBL" id="VLLF01000005">
    <property type="protein sequence ID" value="TWI87282.1"/>
    <property type="molecule type" value="Genomic_DNA"/>
</dbReference>
<accession>A0A562T191</accession>
<feature type="compositionally biased region" description="Polar residues" evidence="1">
    <location>
        <begin position="96"/>
        <end position="108"/>
    </location>
</feature>
<comment type="caution">
    <text evidence="2">The sequence shown here is derived from an EMBL/GenBank/DDBJ whole genome shotgun (WGS) entry which is preliminary data.</text>
</comment>
<evidence type="ECO:0000313" key="3">
    <source>
        <dbReference type="Proteomes" id="UP000320593"/>
    </source>
</evidence>
<evidence type="ECO:0000256" key="1">
    <source>
        <dbReference type="SAM" id="MobiDB-lite"/>
    </source>
</evidence>
<evidence type="ECO:0000313" key="2">
    <source>
        <dbReference type="EMBL" id="TWI87282.1"/>
    </source>
</evidence>